<protein>
    <submittedName>
        <fullName evidence="1">Uncharacterized protein</fullName>
    </submittedName>
</protein>
<gene>
    <name evidence="1" type="ORF">L1987_38854</name>
</gene>
<reference evidence="2" key="1">
    <citation type="journal article" date="2022" name="Mol. Ecol. Resour.">
        <title>The genomes of chicory, endive, great burdock and yacon provide insights into Asteraceae palaeo-polyploidization history and plant inulin production.</title>
        <authorList>
            <person name="Fan W."/>
            <person name="Wang S."/>
            <person name="Wang H."/>
            <person name="Wang A."/>
            <person name="Jiang F."/>
            <person name="Liu H."/>
            <person name="Zhao H."/>
            <person name="Xu D."/>
            <person name="Zhang Y."/>
        </authorList>
    </citation>
    <scope>NUCLEOTIDE SEQUENCE [LARGE SCALE GENOMIC DNA]</scope>
    <source>
        <strain evidence="2">cv. Yunnan</strain>
    </source>
</reference>
<dbReference type="EMBL" id="CM042029">
    <property type="protein sequence ID" value="KAI3796189.1"/>
    <property type="molecule type" value="Genomic_DNA"/>
</dbReference>
<comment type="caution">
    <text evidence="1">The sequence shown here is derived from an EMBL/GenBank/DDBJ whole genome shotgun (WGS) entry which is preliminary data.</text>
</comment>
<name>A0ACB9HKE6_9ASTR</name>
<proteinExistence type="predicted"/>
<accession>A0ACB9HKE6</accession>
<keyword evidence="2" id="KW-1185">Reference proteome</keyword>
<sequence length="432" mass="49522">MQKLSEVTFADSLIGEPRSGATFGVFVRVTIPLLSSTYFLISIDFINSILMAAYDNDIHITNKPPRVISASDYSIWVIRLQSFLFYNDPELWNSITDGTHIPRASTANGGLILDPKTMDIDYKLKDVDINEKLLGSLPSVWYRCSWHWLSFYGDGNFKQFSKEKKVTKEVDPEVEIANNSVLFIHCKLTNDEVNQLLTEHEVVLQEINNDEEVKALKKQDVELILTTEPRPCPWNMKVVHERLQKQKNMRRKEICVQAEVEQWKTANVSEEKDRGKVYDQHKKQLQKNPGEYYKESFKKFVMEGSQKSAAVTKTEKNKTVFKKQNNQKKTTSQSKLSAKSVCKKQIYEIKAVKKIAKKVCADQSVASTSQPVFEKFNKREYREVSKLLSSKLSTGFQNKLRFSVIHLSLSECNCSCDSSCPAVEFLFPPSKP</sequence>
<reference evidence="1 2" key="2">
    <citation type="journal article" date="2022" name="Mol. Ecol. Resour.">
        <title>The genomes of chicory, endive, great burdock and yacon provide insights into Asteraceae paleo-polyploidization history and plant inulin production.</title>
        <authorList>
            <person name="Fan W."/>
            <person name="Wang S."/>
            <person name="Wang H."/>
            <person name="Wang A."/>
            <person name="Jiang F."/>
            <person name="Liu H."/>
            <person name="Zhao H."/>
            <person name="Xu D."/>
            <person name="Zhang Y."/>
        </authorList>
    </citation>
    <scope>NUCLEOTIDE SEQUENCE [LARGE SCALE GENOMIC DNA]</scope>
    <source>
        <strain evidence="2">cv. Yunnan</strain>
        <tissue evidence="1">Leaves</tissue>
    </source>
</reference>
<dbReference type="Proteomes" id="UP001056120">
    <property type="component" value="Linkage Group LG12"/>
</dbReference>
<evidence type="ECO:0000313" key="2">
    <source>
        <dbReference type="Proteomes" id="UP001056120"/>
    </source>
</evidence>
<evidence type="ECO:0000313" key="1">
    <source>
        <dbReference type="EMBL" id="KAI3796189.1"/>
    </source>
</evidence>
<organism evidence="1 2">
    <name type="scientific">Smallanthus sonchifolius</name>
    <dbReference type="NCBI Taxonomy" id="185202"/>
    <lineage>
        <taxon>Eukaryota</taxon>
        <taxon>Viridiplantae</taxon>
        <taxon>Streptophyta</taxon>
        <taxon>Embryophyta</taxon>
        <taxon>Tracheophyta</taxon>
        <taxon>Spermatophyta</taxon>
        <taxon>Magnoliopsida</taxon>
        <taxon>eudicotyledons</taxon>
        <taxon>Gunneridae</taxon>
        <taxon>Pentapetalae</taxon>
        <taxon>asterids</taxon>
        <taxon>campanulids</taxon>
        <taxon>Asterales</taxon>
        <taxon>Asteraceae</taxon>
        <taxon>Asteroideae</taxon>
        <taxon>Heliantheae alliance</taxon>
        <taxon>Millerieae</taxon>
        <taxon>Smallanthus</taxon>
    </lineage>
</organism>